<dbReference type="OrthoDB" id="103454at2759"/>
<accession>C1MWX0</accession>
<feature type="region of interest" description="Disordered" evidence="4">
    <location>
        <begin position="405"/>
        <end position="434"/>
    </location>
</feature>
<dbReference type="AlphaFoldDB" id="C1MWX0"/>
<evidence type="ECO:0000256" key="4">
    <source>
        <dbReference type="SAM" id="MobiDB-lite"/>
    </source>
</evidence>
<dbReference type="GO" id="GO:0031080">
    <property type="term" value="C:nuclear pore outer ring"/>
    <property type="evidence" value="ECO:0007669"/>
    <property type="project" value="TreeGrafter"/>
</dbReference>
<evidence type="ECO:0000313" key="5">
    <source>
        <dbReference type="EMBL" id="EEH55656.1"/>
    </source>
</evidence>
<evidence type="ECO:0000256" key="2">
    <source>
        <dbReference type="ARBA" id="ARBA00022448"/>
    </source>
</evidence>
<organism evidence="6">
    <name type="scientific">Micromonas pusilla (strain CCMP1545)</name>
    <name type="common">Picoplanktonic green alga</name>
    <dbReference type="NCBI Taxonomy" id="564608"/>
    <lineage>
        <taxon>Eukaryota</taxon>
        <taxon>Viridiplantae</taxon>
        <taxon>Chlorophyta</taxon>
        <taxon>Mamiellophyceae</taxon>
        <taxon>Mamiellales</taxon>
        <taxon>Mamiellaceae</taxon>
        <taxon>Micromonas</taxon>
    </lineage>
</organism>
<dbReference type="GO" id="GO:0006606">
    <property type="term" value="P:protein import into nucleus"/>
    <property type="evidence" value="ECO:0007669"/>
    <property type="project" value="TreeGrafter"/>
</dbReference>
<keyword evidence="3" id="KW-0539">Nucleus</keyword>
<dbReference type="STRING" id="564608.C1MWX0"/>
<dbReference type="GO" id="GO:0016973">
    <property type="term" value="P:poly(A)+ mRNA export from nucleus"/>
    <property type="evidence" value="ECO:0007669"/>
    <property type="project" value="TreeGrafter"/>
</dbReference>
<dbReference type="GeneID" id="9685434"/>
<dbReference type="GO" id="GO:0000972">
    <property type="term" value="P:transcription-dependent tethering of RNA polymerase II gene DNA at nuclear periphery"/>
    <property type="evidence" value="ECO:0007669"/>
    <property type="project" value="TreeGrafter"/>
</dbReference>
<comment type="subcellular location">
    <subcellularLocation>
        <location evidence="1">Nucleus</location>
    </subcellularLocation>
</comment>
<evidence type="ECO:0000313" key="6">
    <source>
        <dbReference type="Proteomes" id="UP000001876"/>
    </source>
</evidence>
<dbReference type="InterPro" id="IPR037624">
    <property type="entry name" value="Nup133-like"/>
</dbReference>
<dbReference type="KEGG" id="mpp:MICPUCDRAFT_47657"/>
<dbReference type="OMA" id="RMDASNH"/>
<dbReference type="eggNOG" id="ENOG502QSRR">
    <property type="taxonomic scope" value="Eukaryota"/>
</dbReference>
<reference evidence="5 6" key="1">
    <citation type="journal article" date="2009" name="Science">
        <title>Green evolution and dynamic adaptations revealed by genomes of the marine picoeukaryotes Micromonas.</title>
        <authorList>
            <person name="Worden A.Z."/>
            <person name="Lee J.H."/>
            <person name="Mock T."/>
            <person name="Rouze P."/>
            <person name="Simmons M.P."/>
            <person name="Aerts A.L."/>
            <person name="Allen A.E."/>
            <person name="Cuvelier M.L."/>
            <person name="Derelle E."/>
            <person name="Everett M.V."/>
            <person name="Foulon E."/>
            <person name="Grimwood J."/>
            <person name="Gundlach H."/>
            <person name="Henrissat B."/>
            <person name="Napoli C."/>
            <person name="McDonald S.M."/>
            <person name="Parker M.S."/>
            <person name="Rombauts S."/>
            <person name="Salamov A."/>
            <person name="Von Dassow P."/>
            <person name="Badger J.H."/>
            <person name="Coutinho P.M."/>
            <person name="Demir E."/>
            <person name="Dubchak I."/>
            <person name="Gentemann C."/>
            <person name="Eikrem W."/>
            <person name="Gready J.E."/>
            <person name="John U."/>
            <person name="Lanier W."/>
            <person name="Lindquist E.A."/>
            <person name="Lucas S."/>
            <person name="Mayer K.F."/>
            <person name="Moreau H."/>
            <person name="Not F."/>
            <person name="Otillar R."/>
            <person name="Panaud O."/>
            <person name="Pangilinan J."/>
            <person name="Paulsen I."/>
            <person name="Piegu B."/>
            <person name="Poliakov A."/>
            <person name="Robbens S."/>
            <person name="Schmutz J."/>
            <person name="Toulza E."/>
            <person name="Wyss T."/>
            <person name="Zelensky A."/>
            <person name="Zhou K."/>
            <person name="Armbrust E.V."/>
            <person name="Bhattacharya D."/>
            <person name="Goodenough U.W."/>
            <person name="Van de Peer Y."/>
            <person name="Grigoriev I.V."/>
        </authorList>
    </citation>
    <scope>NUCLEOTIDE SEQUENCE [LARGE SCALE GENOMIC DNA]</scope>
    <source>
        <strain evidence="5 6">CCMP1545</strain>
    </source>
</reference>
<sequence>MWRVQCNLPPRAVEVLRSGGSHESHGGMNAERSTAWVTRGNVVLAWPLPKTPCELEGGAAPESCAEYYANGGERPIVYVTRSSKDGALLMTSAGGASSGGVVTVTRCDANGGTFRELGAASLPGAPAVTAVASIPSPTGGVVAAVGCADGELYLLECPPNGGELIVKRADRDAETGGGGGGGATTPSRLVNLAMSASKAALRFIKPSTAHRSIRSIAFARSSTRGGGSMRLLVLTATSTEEWEVSRDGDVALGETHEVLPAIKSALQSDGDLEIASIAAGDGDDATVLCRDGARWSIHVGERRRGGGAFALLASTIPPAGSVPAGGAPGARATVHVGGAPRESALVVTSGGGAALFAGSTLQEQLLLHDPAAGGGGVLAAAPAPELGGWLLLTELMGVVAYAPTAPAPPSPIKRSPSPAPPPEPRDSGPSPTRFSPRLAAAAAAAASAPRATAADAAREEAEAAVRNEFAAYVAGHGAAPSECGFRLRAAGALGGSLDGTEGGDVDGGVGAFAACSRAIVDALPKHWPGPDGPGPGVELHLDEKARRHDVFLRFLVEASGVWQLLAASEREAILEHGEMVSALLCVRSLHNEAAEMAETGADRERGSDALALLLEAATTAGAALQASDAAVRGRPAVEVCYSRATGAADALLPALADGLERHAGARARASLHERAAALDALSRALLGALSSASDFRRHHASLYPPAGAGAVAPPPRWNAGEGARMALTAAADAAAALRDEAARGGAPDLASPLGSQLYALAAPLLDATAAHVASAPLGSAERAMARDEYARARASVLPALMNAARASDGGFGGFASGDFASGPFAVTMDAVAAVAEAHFGYEQLAEVCETAMAHAARVGDGAAIDGAVARTHHHMRTLRGAAEDGECTFATFMFHRMMTNPGYHSGVGARVAEMLQDTPDEFYGELGECLKPHPPLLWLHQLRADDYVGAAGTLHGLSVSGASGGGNASVREQAQYLSLAKLSLLAGGAPADADDVVAIDAALDLAKIQSALSARRKVGSADASSPPLPPLKLVEACLGDSAKGASEDDLIDAFSVFASAGGEFREANKSLLEVCWRRAAAETDWSELGALGASGGDAAYVRALAATPVARAARRCYDPSYAVRLGPPFDEVITPENALKLLEEALGGEEASVEPLRAALSLGISAR</sequence>
<feature type="compositionally biased region" description="Pro residues" evidence="4">
    <location>
        <begin position="405"/>
        <end position="422"/>
    </location>
</feature>
<dbReference type="EMBL" id="GG663741">
    <property type="protein sequence ID" value="EEH55656.1"/>
    <property type="molecule type" value="Genomic_DNA"/>
</dbReference>
<dbReference type="GO" id="GO:0017056">
    <property type="term" value="F:structural constituent of nuclear pore"/>
    <property type="evidence" value="ECO:0007669"/>
    <property type="project" value="InterPro"/>
</dbReference>
<dbReference type="PANTHER" id="PTHR13405">
    <property type="entry name" value="NUCLEAR PORE COMPLEX PROTEIN NUP133"/>
    <property type="match status" value="1"/>
</dbReference>
<evidence type="ECO:0000256" key="1">
    <source>
        <dbReference type="ARBA" id="ARBA00004123"/>
    </source>
</evidence>
<gene>
    <name evidence="5" type="ORF">MICPUCDRAFT_47657</name>
</gene>
<dbReference type="Proteomes" id="UP000001876">
    <property type="component" value="Unassembled WGS sequence"/>
</dbReference>
<keyword evidence="2" id="KW-0813">Transport</keyword>
<dbReference type="PANTHER" id="PTHR13405:SF11">
    <property type="entry name" value="NUCLEAR PORE COMPLEX PROTEIN NUP133"/>
    <property type="match status" value="1"/>
</dbReference>
<dbReference type="RefSeq" id="XP_003059704.1">
    <property type="nucleotide sequence ID" value="XM_003059658.1"/>
</dbReference>
<evidence type="ECO:0000256" key="3">
    <source>
        <dbReference type="ARBA" id="ARBA00023242"/>
    </source>
</evidence>
<protein>
    <submittedName>
        <fullName evidence="5">Predicted protein</fullName>
    </submittedName>
</protein>
<dbReference type="Gene3D" id="1.20.58.1380">
    <property type="match status" value="1"/>
</dbReference>
<proteinExistence type="predicted"/>
<keyword evidence="6" id="KW-1185">Reference proteome</keyword>
<name>C1MWX0_MICPC</name>